<feature type="domain" description="Glycosyl hydrolase family 32 C-terminal" evidence="7">
    <location>
        <begin position="365"/>
        <end position="460"/>
    </location>
</feature>
<dbReference type="RefSeq" id="WP_157415736.1">
    <property type="nucleotide sequence ID" value="NZ_BAAAMK010000009.1"/>
</dbReference>
<dbReference type="InterPro" id="IPR001362">
    <property type="entry name" value="Glyco_hydro_32"/>
</dbReference>
<dbReference type="PROSITE" id="PS00609">
    <property type="entry name" value="GLYCOSYL_HYDROL_F32"/>
    <property type="match status" value="1"/>
</dbReference>
<evidence type="ECO:0000259" key="6">
    <source>
        <dbReference type="Pfam" id="PF00251"/>
    </source>
</evidence>
<dbReference type="PANTHER" id="PTHR42800:SF1">
    <property type="entry name" value="EXOINULINASE INUD (AFU_ORTHOLOGUE AFUA_5G00480)"/>
    <property type="match status" value="1"/>
</dbReference>
<protein>
    <submittedName>
        <fullName evidence="8">Glycoside hydrolase family 32 protein</fullName>
    </submittedName>
</protein>
<keyword evidence="9" id="KW-1185">Reference proteome</keyword>
<proteinExistence type="inferred from homology"/>
<evidence type="ECO:0000313" key="9">
    <source>
        <dbReference type="Proteomes" id="UP001499954"/>
    </source>
</evidence>
<evidence type="ECO:0000256" key="5">
    <source>
        <dbReference type="SAM" id="MobiDB-lite"/>
    </source>
</evidence>
<dbReference type="SUPFAM" id="SSF75005">
    <property type="entry name" value="Arabinanase/levansucrase/invertase"/>
    <property type="match status" value="1"/>
</dbReference>
<dbReference type="InterPro" id="IPR018053">
    <property type="entry name" value="Glyco_hydro_32_AS"/>
</dbReference>
<dbReference type="InterPro" id="IPR013320">
    <property type="entry name" value="ConA-like_dom_sf"/>
</dbReference>
<gene>
    <name evidence="8" type="ORF">GCM10009717_31880</name>
</gene>
<feature type="region of interest" description="Disordered" evidence="5">
    <location>
        <begin position="122"/>
        <end position="150"/>
    </location>
</feature>
<dbReference type="Gene3D" id="2.60.120.560">
    <property type="entry name" value="Exo-inulinase, domain 1"/>
    <property type="match status" value="1"/>
</dbReference>
<keyword evidence="2 4" id="KW-0378">Hydrolase</keyword>
<reference evidence="8 9" key="1">
    <citation type="journal article" date="2019" name="Int. J. Syst. Evol. Microbiol.">
        <title>The Global Catalogue of Microorganisms (GCM) 10K type strain sequencing project: providing services to taxonomists for standard genome sequencing and annotation.</title>
        <authorList>
            <consortium name="The Broad Institute Genomics Platform"/>
            <consortium name="The Broad Institute Genome Sequencing Center for Infectious Disease"/>
            <person name="Wu L."/>
            <person name="Ma J."/>
        </authorList>
    </citation>
    <scope>NUCLEOTIDE SEQUENCE [LARGE SCALE GENOMIC DNA]</scope>
    <source>
        <strain evidence="8 9">JCM 13584</strain>
    </source>
</reference>
<dbReference type="InterPro" id="IPR023296">
    <property type="entry name" value="Glyco_hydro_beta-prop_sf"/>
</dbReference>
<accession>A0ABN2R319</accession>
<keyword evidence="3 4" id="KW-0326">Glycosidase</keyword>
<evidence type="ECO:0000313" key="8">
    <source>
        <dbReference type="EMBL" id="GAA1962737.1"/>
    </source>
</evidence>
<dbReference type="Pfam" id="PF00251">
    <property type="entry name" value="Glyco_hydro_32N"/>
    <property type="match status" value="1"/>
</dbReference>
<dbReference type="SUPFAM" id="SSF49899">
    <property type="entry name" value="Concanavalin A-like lectins/glucanases"/>
    <property type="match status" value="1"/>
</dbReference>
<sequence>MHAPNGHVPRPRFHFTPQRNWMNDPNGLVYDRGLWHLYFQYNPEGADWGNMSWGHATSPDLRHWTEHEVALRYRDGEQVFSGSIVATGAAAGAADSGAGHDSADGGTLLTAFYTSAYDDDHQAQSRATSRDGGYTWQPDPQNPVLDRGTSAFRDPKVVRVTDAAGATRYVMLTVEADDRQVLFYASPDLRTWEHVSTFGPLGATGVVWECPDLVPLAVDGDPDDIRWVLLLSTNPVGDDPNPDGSSMHYIVGSFDGVSFTPDVAELTRLDHGRDFYAGVTFDSAPDGEAIMLAWMSNWRYAGAFPSSPWRGAMSLPRRMSLRTVAGVVRLVQQPVGFVGELLAGAEASTFVGASQPADFTLSGHSLVELAWDPASTGALRLLLRGDADALVELSHEPSSNVLIVTRGGAAMEAVHPNFPSTSTVVLPGSGDQPLRLLVSLDGHLLEVFANDGEATVSNLVLLGAGPILATLITELPGPISATVVDVTVPDVATRELELDGVNR</sequence>
<dbReference type="GO" id="GO:0016787">
    <property type="term" value="F:hydrolase activity"/>
    <property type="evidence" value="ECO:0007669"/>
    <property type="project" value="UniProtKB-KW"/>
</dbReference>
<evidence type="ECO:0000256" key="4">
    <source>
        <dbReference type="RuleBase" id="RU362110"/>
    </source>
</evidence>
<dbReference type="Pfam" id="PF08244">
    <property type="entry name" value="Glyco_hydro_32C"/>
    <property type="match status" value="1"/>
</dbReference>
<evidence type="ECO:0000256" key="3">
    <source>
        <dbReference type="ARBA" id="ARBA00023295"/>
    </source>
</evidence>
<dbReference type="Proteomes" id="UP001499954">
    <property type="component" value="Unassembled WGS sequence"/>
</dbReference>
<dbReference type="InterPro" id="IPR013148">
    <property type="entry name" value="Glyco_hydro_32_N"/>
</dbReference>
<comment type="caution">
    <text evidence="8">The sequence shown here is derived from an EMBL/GenBank/DDBJ whole genome shotgun (WGS) entry which is preliminary data.</text>
</comment>
<evidence type="ECO:0000256" key="2">
    <source>
        <dbReference type="ARBA" id="ARBA00022801"/>
    </source>
</evidence>
<evidence type="ECO:0000259" key="7">
    <source>
        <dbReference type="Pfam" id="PF08244"/>
    </source>
</evidence>
<dbReference type="EMBL" id="BAAAMK010000009">
    <property type="protein sequence ID" value="GAA1962737.1"/>
    <property type="molecule type" value="Genomic_DNA"/>
</dbReference>
<comment type="similarity">
    <text evidence="1 4">Belongs to the glycosyl hydrolase 32 family.</text>
</comment>
<dbReference type="PANTHER" id="PTHR42800">
    <property type="entry name" value="EXOINULINASE INUD (AFU_ORTHOLOGUE AFUA_5G00480)"/>
    <property type="match status" value="1"/>
</dbReference>
<dbReference type="SMART" id="SM00640">
    <property type="entry name" value="Glyco_32"/>
    <property type="match status" value="1"/>
</dbReference>
<dbReference type="InterPro" id="IPR013189">
    <property type="entry name" value="Glyco_hydro_32_C"/>
</dbReference>
<dbReference type="CDD" id="cd18622">
    <property type="entry name" value="GH32_Inu-like"/>
    <property type="match status" value="1"/>
</dbReference>
<dbReference type="Gene3D" id="2.115.10.20">
    <property type="entry name" value="Glycosyl hydrolase domain, family 43"/>
    <property type="match status" value="1"/>
</dbReference>
<evidence type="ECO:0000256" key="1">
    <source>
        <dbReference type="ARBA" id="ARBA00009902"/>
    </source>
</evidence>
<organism evidence="8 9">
    <name type="scientific">Agromyces allii</name>
    <dbReference type="NCBI Taxonomy" id="393607"/>
    <lineage>
        <taxon>Bacteria</taxon>
        <taxon>Bacillati</taxon>
        <taxon>Actinomycetota</taxon>
        <taxon>Actinomycetes</taxon>
        <taxon>Micrococcales</taxon>
        <taxon>Microbacteriaceae</taxon>
        <taxon>Agromyces</taxon>
    </lineage>
</organism>
<feature type="domain" description="Glycosyl hydrolase family 32 N-terminal" evidence="6">
    <location>
        <begin position="14"/>
        <end position="334"/>
    </location>
</feature>
<name>A0ABN2R319_9MICO</name>